<proteinExistence type="predicted"/>
<dbReference type="EMBL" id="SMGR01000001">
    <property type="protein sequence ID" value="TCL08209.1"/>
    <property type="molecule type" value="Genomic_DNA"/>
</dbReference>
<feature type="transmembrane region" description="Helical" evidence="1">
    <location>
        <begin position="20"/>
        <end position="46"/>
    </location>
</feature>
<evidence type="ECO:0000313" key="2">
    <source>
        <dbReference type="EMBL" id="TCL08209.1"/>
    </source>
</evidence>
<accession>A0A4R1NKN4</accession>
<dbReference type="AlphaFoldDB" id="A0A4R1NKN4"/>
<evidence type="ECO:0000313" key="3">
    <source>
        <dbReference type="Proteomes" id="UP000295673"/>
    </source>
</evidence>
<reference evidence="2 3" key="1">
    <citation type="submission" date="2019-03" db="EMBL/GenBank/DDBJ databases">
        <title>Genomic Encyclopedia of Archaeal and Bacterial Type Strains, Phase II (KMG-II): from individual species to whole genera.</title>
        <authorList>
            <person name="Goeker M."/>
        </authorList>
    </citation>
    <scope>NUCLEOTIDE SEQUENCE [LARGE SCALE GENOMIC DNA]</scope>
    <source>
        <strain evidence="2 3">DSM 26433</strain>
    </source>
</reference>
<organism evidence="2 3">
    <name type="scientific">Shimia isoporae</name>
    <dbReference type="NCBI Taxonomy" id="647720"/>
    <lineage>
        <taxon>Bacteria</taxon>
        <taxon>Pseudomonadati</taxon>
        <taxon>Pseudomonadota</taxon>
        <taxon>Alphaproteobacteria</taxon>
        <taxon>Rhodobacterales</taxon>
        <taxon>Roseobacteraceae</taxon>
    </lineage>
</organism>
<name>A0A4R1NKN4_9RHOB</name>
<protein>
    <submittedName>
        <fullName evidence="2">Uncharacterized protein</fullName>
    </submittedName>
</protein>
<dbReference type="RefSeq" id="WP_165929075.1">
    <property type="nucleotide sequence ID" value="NZ_SMGR01000001.1"/>
</dbReference>
<keyword evidence="1" id="KW-0472">Membrane</keyword>
<keyword evidence="1" id="KW-1133">Transmembrane helix</keyword>
<keyword evidence="1" id="KW-0812">Transmembrane</keyword>
<dbReference type="Proteomes" id="UP000295673">
    <property type="component" value="Unassembled WGS sequence"/>
</dbReference>
<comment type="caution">
    <text evidence="2">The sequence shown here is derived from an EMBL/GenBank/DDBJ whole genome shotgun (WGS) entry which is preliminary data.</text>
</comment>
<evidence type="ECO:0000256" key="1">
    <source>
        <dbReference type="SAM" id="Phobius"/>
    </source>
</evidence>
<gene>
    <name evidence="2" type="ORF">BXY66_0242</name>
</gene>
<sequence length="56" mass="6377">MSSPVKRVENYTTACLVLGFVNLLWIFAAIWAFFGFGWVLLTGWLLNKGITRLANR</sequence>
<keyword evidence="3" id="KW-1185">Reference proteome</keyword>